<protein>
    <recommendedName>
        <fullName evidence="4">DUF2790 domain-containing protein</fullName>
    </recommendedName>
</protein>
<proteinExistence type="predicted"/>
<accession>A0A0K1QTA5</accession>
<evidence type="ECO:0000256" key="1">
    <source>
        <dbReference type="SAM" id="SignalP"/>
    </source>
</evidence>
<dbReference type="OrthoDB" id="6903763at2"/>
<evidence type="ECO:0000313" key="3">
    <source>
        <dbReference type="Proteomes" id="UP000017175"/>
    </source>
</evidence>
<dbReference type="Proteomes" id="UP000017175">
    <property type="component" value="Chromosome"/>
</dbReference>
<gene>
    <name evidence="2" type="ORF">B723_22140</name>
</gene>
<dbReference type="AlphaFoldDB" id="A0A0K1QTA5"/>
<dbReference type="EMBL" id="CP010945">
    <property type="protein sequence ID" value="AKV08938.1"/>
    <property type="molecule type" value="Genomic_DNA"/>
</dbReference>
<evidence type="ECO:0008006" key="4">
    <source>
        <dbReference type="Google" id="ProtNLM"/>
    </source>
</evidence>
<dbReference type="RefSeq" id="WP_017338982.1">
    <property type="nucleotide sequence ID" value="NZ_CP010945.1"/>
</dbReference>
<feature type="chain" id="PRO_5005467728" description="DUF2790 domain-containing protein" evidence="1">
    <location>
        <begin position="20"/>
        <end position="82"/>
    </location>
</feature>
<evidence type="ECO:0000313" key="2">
    <source>
        <dbReference type="EMBL" id="AKV08938.1"/>
    </source>
</evidence>
<organism evidence="2 3">
    <name type="scientific">Pseudomonas fluorescens NCIMB 11764</name>
    <dbReference type="NCBI Taxonomy" id="1221522"/>
    <lineage>
        <taxon>Bacteria</taxon>
        <taxon>Pseudomonadati</taxon>
        <taxon>Pseudomonadota</taxon>
        <taxon>Gammaproteobacteria</taxon>
        <taxon>Pseudomonadales</taxon>
        <taxon>Pseudomonadaceae</taxon>
        <taxon>Pseudomonas</taxon>
    </lineage>
</organism>
<dbReference type="Pfam" id="PF10976">
    <property type="entry name" value="DUF2790"/>
    <property type="match status" value="1"/>
</dbReference>
<dbReference type="InterPro" id="IPR021245">
    <property type="entry name" value="DUF2790"/>
</dbReference>
<keyword evidence="1" id="KW-0732">Signal</keyword>
<sequence>MKKILFLALSLTASLSAYAQPAVVAPEAIPYAYGMQLDIAKVIHITPTADVCGPTAVQMAYRDSHGETHILEYSVIGSGCTN</sequence>
<dbReference type="Gene3D" id="2.30.140.50">
    <property type="entry name" value="Protein of unknown function DUF2790"/>
    <property type="match status" value="1"/>
</dbReference>
<name>A0A0K1QTA5_PSEFL</name>
<reference evidence="2 3" key="1">
    <citation type="journal article" date="2012" name="J. Bacteriol.">
        <title>Draft genome sequence of the cyanide-utilizing bacterium Pseudomonas fluorescens strain NCIMB 11764.</title>
        <authorList>
            <person name="Vilo C.A."/>
            <person name="Benedik M.J."/>
            <person name="Kunz D.A."/>
            <person name="Dong Q."/>
        </authorList>
    </citation>
    <scope>NUCLEOTIDE SEQUENCE [LARGE SCALE GENOMIC DNA]</scope>
    <source>
        <strain evidence="2 3">NCIMB 11764</strain>
    </source>
</reference>
<feature type="signal peptide" evidence="1">
    <location>
        <begin position="1"/>
        <end position="19"/>
    </location>
</feature>